<organism evidence="3 4">
    <name type="scientific">Laspinema palackyanum D2a</name>
    <dbReference type="NCBI Taxonomy" id="2953684"/>
    <lineage>
        <taxon>Bacteria</taxon>
        <taxon>Bacillati</taxon>
        <taxon>Cyanobacteriota</taxon>
        <taxon>Cyanophyceae</taxon>
        <taxon>Oscillatoriophycideae</taxon>
        <taxon>Oscillatoriales</taxon>
        <taxon>Laspinemataceae</taxon>
        <taxon>Laspinema</taxon>
        <taxon>Laspinema palackyanum</taxon>
    </lineage>
</organism>
<dbReference type="EMBL" id="JAMXFF010000064">
    <property type="protein sequence ID" value="MCT7969924.1"/>
    <property type="molecule type" value="Genomic_DNA"/>
</dbReference>
<gene>
    <name evidence="3" type="primary">hpsA</name>
    <name evidence="3" type="ORF">NG799_26780</name>
</gene>
<evidence type="ECO:0000313" key="3">
    <source>
        <dbReference type="EMBL" id="MCT7969924.1"/>
    </source>
</evidence>
<feature type="region of interest" description="Disordered" evidence="1">
    <location>
        <begin position="417"/>
        <end position="461"/>
    </location>
</feature>
<dbReference type="InterPro" id="IPR049774">
    <property type="entry name" value="EPS_HpsA-like"/>
</dbReference>
<dbReference type="RefSeq" id="WP_368009364.1">
    <property type="nucleotide sequence ID" value="NZ_JAMXFF010000064.1"/>
</dbReference>
<protein>
    <submittedName>
        <fullName evidence="3">Hormogonium polysaccharide biosynthesis protein HpsA</fullName>
    </submittedName>
</protein>
<proteinExistence type="predicted"/>
<keyword evidence="2" id="KW-0812">Transmembrane</keyword>
<keyword evidence="2" id="KW-1133">Transmembrane helix</keyword>
<evidence type="ECO:0000256" key="2">
    <source>
        <dbReference type="SAM" id="Phobius"/>
    </source>
</evidence>
<name>A0ABT2MYU0_9CYAN</name>
<feature type="transmembrane region" description="Helical" evidence="2">
    <location>
        <begin position="49"/>
        <end position="70"/>
    </location>
</feature>
<accession>A0ABT2MYU0</accession>
<feature type="compositionally biased region" description="Polar residues" evidence="1">
    <location>
        <begin position="1036"/>
        <end position="1050"/>
    </location>
</feature>
<evidence type="ECO:0000256" key="1">
    <source>
        <dbReference type="SAM" id="MobiDB-lite"/>
    </source>
</evidence>
<feature type="region of interest" description="Disordered" evidence="1">
    <location>
        <begin position="1029"/>
        <end position="1060"/>
    </location>
</feature>
<feature type="compositionally biased region" description="Basic and acidic residues" evidence="1">
    <location>
        <begin position="421"/>
        <end position="439"/>
    </location>
</feature>
<evidence type="ECO:0000313" key="4">
    <source>
        <dbReference type="Proteomes" id="UP001525890"/>
    </source>
</evidence>
<dbReference type="NCBIfam" id="NF038301">
    <property type="entry name" value="EPS_HpsA"/>
    <property type="match status" value="2"/>
</dbReference>
<keyword evidence="4" id="KW-1185">Reference proteome</keyword>
<comment type="caution">
    <text evidence="3">The sequence shown here is derived from an EMBL/GenBank/DDBJ whole genome shotgun (WGS) entry which is preliminary data.</text>
</comment>
<dbReference type="Proteomes" id="UP001525890">
    <property type="component" value="Unassembled WGS sequence"/>
</dbReference>
<reference evidence="3 4" key="1">
    <citation type="journal article" date="2022" name="Front. Microbiol.">
        <title>High genomic differentiation and limited gene flow indicate recent cryptic speciation within the genus Laspinema (cyanobacteria).</title>
        <authorList>
            <person name="Stanojkovic A."/>
            <person name="Skoupy S."/>
            <person name="Skaloud P."/>
            <person name="Dvorak P."/>
        </authorList>
    </citation>
    <scope>NUCLEOTIDE SEQUENCE [LARGE SCALE GENOMIC DNA]</scope>
    <source>
        <strain evidence="3 4">D2a</strain>
    </source>
</reference>
<sequence>MATKHKIQKALTRLVQAITRFAQKLTSRNTYRFLRMAFVSSRRRVQGGFVLPTTVLLVLVVTLVIGSLLFRTFQRTEQVAIQRQQQVIYNVATPVLDRARAKLEYLFTGSEYRLGGVPGQDILAEFLQDARFNLDGESRIDINKDGVNDNAWFYRDEQGNRVAYSIILQSPEQQESLEDLTDAAVAERANSLQVRTGPMIAPAKLKAGCENVAGAADSSAVEAGWFEAQQSTAFLYKNFQINVVVINNEGGRRNVTTLELEQDREAERGNKWGAWFNSDLEIHPGDTFRWNGAMHSQGNIIAANNFTAYLISSPNSCLYDETASDISVADTLAFKGQFLAGAMATNKAEGSSVFNLYDPTNPSEKTEPLTAASDSVKTGVPNDVAIDPVALFTSGDHVPRGAVTPFDTWEGSALNVGRLKNKQEESPSIDDSYRADDRLGPQPPPRQNPLDPTSPLAGKVGENISGSALIAEEQLRFTRTKAQGLAAGDTRFQTLGLDGYWERRADAEGLRLIVGERLELGNPFGWEKPTLAGGAVNPNADPLFPAASCWGTRCHESLQYKTLRDNLAAVQGMVVYHAADGSAVAQDQEPLACVAMTAHPGTKITIDNSTDFSGNPINPNDPNINFFTGRGTNGWEFTPPPAAPLSNAPLKKALENLAYFAGDPKGAFPAIQDGQIHPYPNMTMWGNFSNLRRALKLPPGNPGNDSLADRSYIDSAACTVGMLANNIKQLDAEPAATDTTKTSLETRLSEIKPNPADNTGKGVVQLETVNATTKQIKIWFIGNNTANPDITLPVPASTTIAPAEAYLQVLDAAAEASGATADDKKRAQLAWRLHLKEQVERDRSNGVGYTCSFPATAPPTGTAPPTYANLVPLCATQSKFPALHYIFPTVNHGEPANAAADTIGNRDAYITGATVNSGRTYSEVTDADITAIADLIKPRALTAWKVPRTKFQASLPTVNEIKAPGGASEPVPFLDKGMYDGRQAMGVRVLDIDLNLLKTGNGLTNNLWLPNSGIVYAFREDAVREDGIARPAGSTPLETSMKANPTNPQTDPAVAANGISPKPVDYHADPARRPHGFRLKNGRDLSRPAPANAPARGLSFISDNPVYIQGDFNLHSTTTGTTNNLQEFTTTLQGNWSNFYTRNRPFEDKFAKAGSDLWRPSEIFADAITLLSSNFCDGSIEDGLRYYPANHGNPTAVPALYGCPGTPNYTSYMGMNRLKVQTPDTSVLRENGARSQPAKPPTTPLASGRYPIKIDRDGRPQIFPNATSTTALDAGQYRTFTDIPGDCGQLFNRRCIGTPVDNQYNAILIQGIVPSRENQPYGGLHNFPRTLEFWQNRTLSISGSFLQFNFSTYATGPFDQDAWEPATSSPGDTSINYYFPPLRNWGYDVGLQLAPVPPISERLTAMGSNRSEFYDEPAIDDPYIENLRCASADGGLVDPSAKCN</sequence>
<feature type="region of interest" description="Disordered" evidence="1">
    <location>
        <begin position="1229"/>
        <end position="1249"/>
    </location>
</feature>
<keyword evidence="2" id="KW-0472">Membrane</keyword>